<dbReference type="EMBL" id="GBRH01176522">
    <property type="protein sequence ID" value="JAE21374.1"/>
    <property type="molecule type" value="Transcribed_RNA"/>
</dbReference>
<dbReference type="AlphaFoldDB" id="A0A0A9GD43"/>
<organism evidence="1">
    <name type="scientific">Arundo donax</name>
    <name type="common">Giant reed</name>
    <name type="synonym">Donax arundinaceus</name>
    <dbReference type="NCBI Taxonomy" id="35708"/>
    <lineage>
        <taxon>Eukaryota</taxon>
        <taxon>Viridiplantae</taxon>
        <taxon>Streptophyta</taxon>
        <taxon>Embryophyta</taxon>
        <taxon>Tracheophyta</taxon>
        <taxon>Spermatophyta</taxon>
        <taxon>Magnoliopsida</taxon>
        <taxon>Liliopsida</taxon>
        <taxon>Poales</taxon>
        <taxon>Poaceae</taxon>
        <taxon>PACMAD clade</taxon>
        <taxon>Arundinoideae</taxon>
        <taxon>Arundineae</taxon>
        <taxon>Arundo</taxon>
    </lineage>
</organism>
<accession>A0A0A9GD43</accession>
<reference evidence="1" key="2">
    <citation type="journal article" date="2015" name="Data Brief">
        <title>Shoot transcriptome of the giant reed, Arundo donax.</title>
        <authorList>
            <person name="Barrero R.A."/>
            <person name="Guerrero F.D."/>
            <person name="Moolhuijzen P."/>
            <person name="Goolsby J.A."/>
            <person name="Tidwell J."/>
            <person name="Bellgard S.E."/>
            <person name="Bellgard M.I."/>
        </authorList>
    </citation>
    <scope>NUCLEOTIDE SEQUENCE</scope>
    <source>
        <tissue evidence="1">Shoot tissue taken approximately 20 cm above the soil surface</tissue>
    </source>
</reference>
<name>A0A0A9GD43_ARUDO</name>
<proteinExistence type="predicted"/>
<evidence type="ECO:0000313" key="1">
    <source>
        <dbReference type="EMBL" id="JAE21374.1"/>
    </source>
</evidence>
<protein>
    <submittedName>
        <fullName evidence="1">Uncharacterized protein</fullName>
    </submittedName>
</protein>
<sequence>MSIPRQSITIYNISVAGWLFATSVSRTYLLERAIKVLPNCSHSGQVCTTHLQTLIAPNNACNICQRFLN</sequence>
<reference evidence="1" key="1">
    <citation type="submission" date="2014-09" db="EMBL/GenBank/DDBJ databases">
        <authorList>
            <person name="Magalhaes I.L.F."/>
            <person name="Oliveira U."/>
            <person name="Santos F.R."/>
            <person name="Vidigal T.H.D.A."/>
            <person name="Brescovit A.D."/>
            <person name="Santos A.J."/>
        </authorList>
    </citation>
    <scope>NUCLEOTIDE SEQUENCE</scope>
    <source>
        <tissue evidence="1">Shoot tissue taken approximately 20 cm above the soil surface</tissue>
    </source>
</reference>